<proteinExistence type="inferred from homology"/>
<evidence type="ECO:0000259" key="3">
    <source>
        <dbReference type="Pfam" id="PF17482"/>
    </source>
</evidence>
<evidence type="ECO:0000259" key="2">
    <source>
        <dbReference type="Pfam" id="PF04984"/>
    </source>
</evidence>
<dbReference type="EMBL" id="CP069127">
    <property type="protein sequence ID" value="QRG65248.1"/>
    <property type="molecule type" value="Genomic_DNA"/>
</dbReference>
<dbReference type="Gene3D" id="3.30.1370.220">
    <property type="match status" value="1"/>
</dbReference>
<feature type="domain" description="Tail sheath protein C-terminal" evidence="3">
    <location>
        <begin position="351"/>
        <end position="441"/>
    </location>
</feature>
<dbReference type="RefSeq" id="WP_203254766.1">
    <property type="nucleotide sequence ID" value="NZ_CP069127.1"/>
</dbReference>
<comment type="similarity">
    <text evidence="1">Belongs to the myoviridae tail sheath protein family.</text>
</comment>
<evidence type="ECO:0000313" key="4">
    <source>
        <dbReference type="EMBL" id="QRG65248.1"/>
    </source>
</evidence>
<reference evidence="4 5" key="1">
    <citation type="submission" date="2021-01" db="EMBL/GenBank/DDBJ databases">
        <title>Identification of strong promoters based on the transcriptome of Brevibacillus choshinensis.</title>
        <authorList>
            <person name="Yao D."/>
            <person name="Zhang K."/>
            <person name="Wu J."/>
        </authorList>
    </citation>
    <scope>NUCLEOTIDE SEQUENCE [LARGE SCALE GENOMIC DNA]</scope>
    <source>
        <strain evidence="4 5">HPD31-SP3</strain>
    </source>
</reference>
<dbReference type="Gene3D" id="3.40.50.11790">
    <property type="match status" value="1"/>
</dbReference>
<dbReference type="Pfam" id="PF17482">
    <property type="entry name" value="Phage_sheath_1C"/>
    <property type="match status" value="1"/>
</dbReference>
<accession>A0ABX7FGC3</accession>
<keyword evidence="5" id="KW-1185">Reference proteome</keyword>
<evidence type="ECO:0000313" key="5">
    <source>
        <dbReference type="Proteomes" id="UP000596248"/>
    </source>
</evidence>
<dbReference type="InterPro" id="IPR035089">
    <property type="entry name" value="Phage_sheath_subtilisin"/>
</dbReference>
<sequence>MSINRERPGVTVELIAKAQERVEPKSGVVLVPYQSEWGSPNTAIKMAGYEERYKETLALVDTVELAAAGGATVLGYRVTNGNEVSAKYVQANAIEIAALYPGTYGNNLRVTIAASSADPGKKELQVKDETGVLEKFSFADADELVKKTALSNYVRAKKLGTDTVTDATDAQFTGGMTGTAPLTSADFTKIFNAVSGSDFDTLYLPSDDAAVQAAAKQFISDRRALSKKLSTLVIGGKEADDLDMTRHTERSVSMNARYVVNSAIAGEHNNGKTYNSVQWAAWVAGMIAATPADQSLTAIVVPLKKAAKDWGHTEILNALSTGTLLATRDGDVYIIESAVNTLSTIGPNEREDYGKIRVSMTIDQIMNDLMAAGKKYKGKLDNNDLGGAVFVGAVKAYLNVREQQGAIDTGWTFTDKKNGVGDRRSFLLSAKPLDAIENFDVDWEVL</sequence>
<protein>
    <submittedName>
        <fullName evidence="4">Phage tail sheath subtilisin-like domain-containing protein</fullName>
    </submittedName>
</protein>
<evidence type="ECO:0000256" key="1">
    <source>
        <dbReference type="ARBA" id="ARBA00008005"/>
    </source>
</evidence>
<dbReference type="Gene3D" id="2.60.40.4290">
    <property type="match status" value="1"/>
</dbReference>
<dbReference type="InterPro" id="IPR020287">
    <property type="entry name" value="Tail_sheath_C"/>
</dbReference>
<gene>
    <name evidence="4" type="ORF">JNE38_16525</name>
</gene>
<organism evidence="4 5">
    <name type="scientific">Brevibacillus choshinensis</name>
    <dbReference type="NCBI Taxonomy" id="54911"/>
    <lineage>
        <taxon>Bacteria</taxon>
        <taxon>Bacillati</taxon>
        <taxon>Bacillota</taxon>
        <taxon>Bacilli</taxon>
        <taxon>Bacillales</taxon>
        <taxon>Paenibacillaceae</taxon>
        <taxon>Brevibacillus</taxon>
    </lineage>
</organism>
<name>A0ABX7FGC3_BRECH</name>
<dbReference type="Pfam" id="PF04984">
    <property type="entry name" value="Phage_sheath_1"/>
    <property type="match status" value="1"/>
</dbReference>
<feature type="domain" description="Tail sheath protein subtilisin-like" evidence="2">
    <location>
        <begin position="183"/>
        <end position="341"/>
    </location>
</feature>
<dbReference type="Proteomes" id="UP000596248">
    <property type="component" value="Chromosome"/>
</dbReference>